<dbReference type="CDD" id="cd22701">
    <property type="entry name" value="FHA_FKH1-like"/>
    <property type="match status" value="1"/>
</dbReference>
<protein>
    <recommendedName>
        <fullName evidence="2">FHA domain-containing protein</fullName>
    </recommendedName>
</protein>
<dbReference type="GO" id="GO:0005634">
    <property type="term" value="C:nucleus"/>
    <property type="evidence" value="ECO:0007669"/>
    <property type="project" value="UniProtKB-ARBA"/>
</dbReference>
<dbReference type="InterPro" id="IPR000253">
    <property type="entry name" value="FHA_dom"/>
</dbReference>
<reference evidence="3" key="1">
    <citation type="submission" date="2021-06" db="EMBL/GenBank/DDBJ databases">
        <authorList>
            <consortium name="DOE Joint Genome Institute"/>
            <person name="Mondo S.J."/>
            <person name="Amses K.R."/>
            <person name="Simmons D.R."/>
            <person name="Longcore J.E."/>
            <person name="Seto K."/>
            <person name="Alves G.H."/>
            <person name="Bonds A.E."/>
            <person name="Quandt C.A."/>
            <person name="Davis W.J."/>
            <person name="Chang Y."/>
            <person name="Letcher P.M."/>
            <person name="Powell M.J."/>
            <person name="Kuo A."/>
            <person name="Labutti K."/>
            <person name="Pangilinan J."/>
            <person name="Andreopoulos W."/>
            <person name="Tritt A."/>
            <person name="Riley R."/>
            <person name="Hundley H."/>
            <person name="Johnson J."/>
            <person name="Lipzen A."/>
            <person name="Barry K."/>
            <person name="Berbee M.L."/>
            <person name="Buchler N.E."/>
            <person name="Grigoriev I.V."/>
            <person name="Spatafora J.W."/>
            <person name="Stajich J.E."/>
            <person name="James T.Y."/>
        </authorList>
    </citation>
    <scope>NUCLEOTIDE SEQUENCE</scope>
    <source>
        <strain evidence="3">AG</strain>
    </source>
</reference>
<dbReference type="RefSeq" id="XP_051444444.1">
    <property type="nucleotide sequence ID" value="XM_051589209.1"/>
</dbReference>
<organism evidence="3 4">
    <name type="scientific">Umbelopsis ramanniana AG</name>
    <dbReference type="NCBI Taxonomy" id="1314678"/>
    <lineage>
        <taxon>Eukaryota</taxon>
        <taxon>Fungi</taxon>
        <taxon>Fungi incertae sedis</taxon>
        <taxon>Mucoromycota</taxon>
        <taxon>Mucoromycotina</taxon>
        <taxon>Umbelopsidomycetes</taxon>
        <taxon>Umbelopsidales</taxon>
        <taxon>Umbelopsidaceae</taxon>
        <taxon>Umbelopsis</taxon>
    </lineage>
</organism>
<evidence type="ECO:0000313" key="4">
    <source>
        <dbReference type="Proteomes" id="UP001206595"/>
    </source>
</evidence>
<dbReference type="InterPro" id="IPR008984">
    <property type="entry name" value="SMAD_FHA_dom_sf"/>
</dbReference>
<dbReference type="GO" id="GO:0043565">
    <property type="term" value="F:sequence-specific DNA binding"/>
    <property type="evidence" value="ECO:0007669"/>
    <property type="project" value="TreeGrafter"/>
</dbReference>
<evidence type="ECO:0000313" key="3">
    <source>
        <dbReference type="EMBL" id="KAI8579440.1"/>
    </source>
</evidence>
<dbReference type="EMBL" id="MU620920">
    <property type="protein sequence ID" value="KAI8579440.1"/>
    <property type="molecule type" value="Genomic_DNA"/>
</dbReference>
<evidence type="ECO:0000259" key="2">
    <source>
        <dbReference type="PROSITE" id="PS50006"/>
    </source>
</evidence>
<dbReference type="GeneID" id="75914554"/>
<evidence type="ECO:0000256" key="1">
    <source>
        <dbReference type="ARBA" id="ARBA00023242"/>
    </source>
</evidence>
<dbReference type="AlphaFoldDB" id="A0AAD5EAQ2"/>
<dbReference type="Pfam" id="PF00498">
    <property type="entry name" value="FHA"/>
    <property type="match status" value="1"/>
</dbReference>
<dbReference type="PANTHER" id="PTHR21712">
    <property type="entry name" value="PRE-RRNA-PROCESSING PROTEIN FHL1"/>
    <property type="match status" value="1"/>
</dbReference>
<gene>
    <name evidence="3" type="ORF">K450DRAFT_242178</name>
</gene>
<dbReference type="PROSITE" id="PS50006">
    <property type="entry name" value="FHA_DOMAIN"/>
    <property type="match status" value="1"/>
</dbReference>
<dbReference type="InterPro" id="IPR045178">
    <property type="entry name" value="Fhl1/FHA1"/>
</dbReference>
<dbReference type="PANTHER" id="PTHR21712:SF29">
    <property type="entry name" value="PRE-RRNA-PROCESSING PROTEIN FHL1"/>
    <property type="match status" value="1"/>
</dbReference>
<dbReference type="Proteomes" id="UP001206595">
    <property type="component" value="Unassembled WGS sequence"/>
</dbReference>
<accession>A0AAD5EAQ2</accession>
<proteinExistence type="predicted"/>
<feature type="domain" description="FHA" evidence="2">
    <location>
        <begin position="24"/>
        <end position="84"/>
    </location>
</feature>
<dbReference type="SUPFAM" id="SSF49879">
    <property type="entry name" value="SMAD/FHA domain"/>
    <property type="match status" value="1"/>
</dbReference>
<keyword evidence="4" id="KW-1185">Reference proteome</keyword>
<keyword evidence="1" id="KW-0539">Nucleus</keyword>
<sequence length="358" mass="40321">MAPTPPRPKLAGFSWTHYITEDNVILGRSPTDSDNKPKDARHISFGTSKAISRKHAEIKHNPHSNRWELLVYGRNGVKLNGLYKKPPCKPVSLDTGALLDIDGNQFVFVLPVTSSGINGSTHHQVDHTPSRILQAEETIESLIVDAIESTTSDVTVNDIMFYVKNQHKAELRSPITLEKVTKILLSNSQFQLASGCFDSTSPDAVWTIVSDRDPVDFLDSQDPPSRPLLRREASFQRETFSKSVVSSRNALGIEWFYVISLDVNSQPMEVNIQRDYERFTRSLEHIPFVLSRKRPQADVSGLPETRALKRIRTAEPDLERDISTVSLTVSDIFDYGRLSIAYRRSLCPPLVILNSIHF</sequence>
<comment type="caution">
    <text evidence="3">The sequence shown here is derived from an EMBL/GenBank/DDBJ whole genome shotgun (WGS) entry which is preliminary data.</text>
</comment>
<dbReference type="GO" id="GO:0060962">
    <property type="term" value="P:regulation of ribosomal protein gene transcription by RNA polymerase II"/>
    <property type="evidence" value="ECO:0007669"/>
    <property type="project" value="InterPro"/>
</dbReference>
<dbReference type="Gene3D" id="2.60.200.20">
    <property type="match status" value="1"/>
</dbReference>
<reference evidence="3" key="2">
    <citation type="journal article" date="2022" name="Proc. Natl. Acad. Sci. U.S.A.">
        <title>Diploid-dominant life cycles characterize the early evolution of Fungi.</title>
        <authorList>
            <person name="Amses K.R."/>
            <person name="Simmons D.R."/>
            <person name="Longcore J.E."/>
            <person name="Mondo S.J."/>
            <person name="Seto K."/>
            <person name="Jeronimo G.H."/>
            <person name="Bonds A.E."/>
            <person name="Quandt C.A."/>
            <person name="Davis W.J."/>
            <person name="Chang Y."/>
            <person name="Federici B.A."/>
            <person name="Kuo A."/>
            <person name="LaButti K."/>
            <person name="Pangilinan J."/>
            <person name="Andreopoulos W."/>
            <person name="Tritt A."/>
            <person name="Riley R."/>
            <person name="Hundley H."/>
            <person name="Johnson J."/>
            <person name="Lipzen A."/>
            <person name="Barry K."/>
            <person name="Lang B.F."/>
            <person name="Cuomo C.A."/>
            <person name="Buchler N.E."/>
            <person name="Grigoriev I.V."/>
            <person name="Spatafora J.W."/>
            <person name="Stajich J.E."/>
            <person name="James T.Y."/>
        </authorList>
    </citation>
    <scope>NUCLEOTIDE SEQUENCE</scope>
    <source>
        <strain evidence="3">AG</strain>
    </source>
</reference>
<name>A0AAD5EAQ2_UMBRA</name>